<organism evidence="2 3">
    <name type="scientific">Pristionchus mayeri</name>
    <dbReference type="NCBI Taxonomy" id="1317129"/>
    <lineage>
        <taxon>Eukaryota</taxon>
        <taxon>Metazoa</taxon>
        <taxon>Ecdysozoa</taxon>
        <taxon>Nematoda</taxon>
        <taxon>Chromadorea</taxon>
        <taxon>Rhabditida</taxon>
        <taxon>Rhabditina</taxon>
        <taxon>Diplogasteromorpha</taxon>
        <taxon>Diplogasteroidea</taxon>
        <taxon>Neodiplogasteridae</taxon>
        <taxon>Pristionchus</taxon>
    </lineage>
</organism>
<keyword evidence="3" id="KW-1185">Reference proteome</keyword>
<comment type="caution">
    <text evidence="2">The sequence shown here is derived from an EMBL/GenBank/DDBJ whole genome shotgun (WGS) entry which is preliminary data.</text>
</comment>
<feature type="non-terminal residue" evidence="2">
    <location>
        <position position="88"/>
    </location>
</feature>
<reference evidence="3" key="1">
    <citation type="submission" date="2022-10" db="EMBL/GenBank/DDBJ databases">
        <title>Genome assembly of Pristionchus species.</title>
        <authorList>
            <person name="Yoshida K."/>
            <person name="Sommer R.J."/>
        </authorList>
    </citation>
    <scope>NUCLEOTIDE SEQUENCE [LARGE SCALE GENOMIC DNA]</scope>
    <source>
        <strain evidence="3">RS5460</strain>
    </source>
</reference>
<name>A0AAN4ZS09_9BILA</name>
<feature type="domain" description="C2H2-type" evidence="1">
    <location>
        <begin position="51"/>
        <end position="72"/>
    </location>
</feature>
<accession>A0AAN4ZS09</accession>
<dbReference type="EMBL" id="BTRK01000003">
    <property type="protein sequence ID" value="GMR43738.1"/>
    <property type="molecule type" value="Genomic_DNA"/>
</dbReference>
<protein>
    <recommendedName>
        <fullName evidence="1">C2H2-type domain-containing protein</fullName>
    </recommendedName>
</protein>
<evidence type="ECO:0000259" key="1">
    <source>
        <dbReference type="PROSITE" id="PS00028"/>
    </source>
</evidence>
<dbReference type="InterPro" id="IPR013087">
    <property type="entry name" value="Znf_C2H2_type"/>
</dbReference>
<dbReference type="Proteomes" id="UP001328107">
    <property type="component" value="Unassembled WGS sequence"/>
</dbReference>
<dbReference type="PROSITE" id="PS00028">
    <property type="entry name" value="ZINC_FINGER_C2H2_1"/>
    <property type="match status" value="1"/>
</dbReference>
<dbReference type="AlphaFoldDB" id="A0AAN4ZS09"/>
<gene>
    <name evidence="2" type="ORF">PMAYCL1PPCAC_13933</name>
</gene>
<evidence type="ECO:0000313" key="3">
    <source>
        <dbReference type="Proteomes" id="UP001328107"/>
    </source>
</evidence>
<sequence length="88" mass="10017">MMAEDEESLDLKSSNIAQVVKRRRTGINFENSMNKSAKKKNHVPKSREIKCPECELGFHSCSTWISHLRVVHLTNPKIAGYLLRCDCG</sequence>
<evidence type="ECO:0000313" key="2">
    <source>
        <dbReference type="EMBL" id="GMR43738.1"/>
    </source>
</evidence>
<proteinExistence type="predicted"/>